<feature type="chain" id="PRO_5042088781" evidence="1">
    <location>
        <begin position="27"/>
        <end position="336"/>
    </location>
</feature>
<dbReference type="GO" id="GO:0022857">
    <property type="term" value="F:transmembrane transporter activity"/>
    <property type="evidence" value="ECO:0007669"/>
    <property type="project" value="InterPro"/>
</dbReference>
<feature type="domain" description="ABC-type glycine betaine transport system substrate-binding" evidence="2">
    <location>
        <begin position="33"/>
        <end position="313"/>
    </location>
</feature>
<dbReference type="Gene3D" id="3.40.190.10">
    <property type="entry name" value="Periplasmic binding protein-like II"/>
    <property type="match status" value="1"/>
</dbReference>
<dbReference type="CDD" id="cd13641">
    <property type="entry name" value="PBP2_HisX_like"/>
    <property type="match status" value="1"/>
</dbReference>
<proteinExistence type="predicted"/>
<dbReference type="RefSeq" id="WP_306885417.1">
    <property type="nucleotide sequence ID" value="NZ_JAUSUL010000002.1"/>
</dbReference>
<dbReference type="Gene3D" id="3.40.190.100">
    <property type="entry name" value="Glycine betaine-binding periplasmic protein, domain 2"/>
    <property type="match status" value="1"/>
</dbReference>
<dbReference type="Proteomes" id="UP001229244">
    <property type="component" value="Unassembled WGS sequence"/>
</dbReference>
<dbReference type="SUPFAM" id="SSF53850">
    <property type="entry name" value="Periplasmic binding protein-like II"/>
    <property type="match status" value="1"/>
</dbReference>
<dbReference type="EMBL" id="JAUSUL010000002">
    <property type="protein sequence ID" value="MDQ0315589.1"/>
    <property type="molecule type" value="Genomic_DNA"/>
</dbReference>
<evidence type="ECO:0000256" key="1">
    <source>
        <dbReference type="SAM" id="SignalP"/>
    </source>
</evidence>
<dbReference type="GO" id="GO:0043190">
    <property type="term" value="C:ATP-binding cassette (ABC) transporter complex"/>
    <property type="evidence" value="ECO:0007669"/>
    <property type="project" value="InterPro"/>
</dbReference>
<comment type="caution">
    <text evidence="3">The sequence shown here is derived from an EMBL/GenBank/DDBJ whole genome shotgun (WGS) entry which is preliminary data.</text>
</comment>
<name>A0AAE3VNY1_9HYPH</name>
<reference evidence="3" key="1">
    <citation type="submission" date="2023-07" db="EMBL/GenBank/DDBJ databases">
        <title>Genomic Encyclopedia of Type Strains, Phase IV (KMG-IV): sequencing the most valuable type-strain genomes for metagenomic binning, comparative biology and taxonomic classification.</title>
        <authorList>
            <person name="Goeker M."/>
        </authorList>
    </citation>
    <scope>NUCLEOTIDE SEQUENCE</scope>
    <source>
        <strain evidence="3">DSM 21202</strain>
    </source>
</reference>
<keyword evidence="1" id="KW-0732">Signal</keyword>
<dbReference type="InterPro" id="IPR007210">
    <property type="entry name" value="ABC_Gly_betaine_transp_sub-bd"/>
</dbReference>
<sequence>MTHLRPLVAAGGIALFATFAPAGAKAAECGTDDTITIANMTWLSASVLANVTEQILSEGYGCNAELVPGDTVPTATSMLTKSEPDIAPEMWVSTAQAIWDKAMDKGNVYKAGDIFGDGGVEGWWIPDYVAEEHPEIKSVTDLKENWEVFSEPSSPDAGRLYGCPPGWGCEIITNNLFDALGLEETFELFSPGSGANLKASFARKVTRKEPIVGYYWGPTAVIGRYNLVRLEMPPFEQEKFTCLTDSNCADPQVTGWKKGEVAVAATTDLREKAAPVADFLSKMQVPNDVVNKVLAWGDEQSASPEDTAVYFLKTYEDVWTEWVPEDVATSVKESLS</sequence>
<evidence type="ECO:0000259" key="2">
    <source>
        <dbReference type="Pfam" id="PF04069"/>
    </source>
</evidence>
<dbReference type="AlphaFoldDB" id="A0AAE3VNY1"/>
<evidence type="ECO:0000313" key="3">
    <source>
        <dbReference type="EMBL" id="MDQ0315589.1"/>
    </source>
</evidence>
<keyword evidence="4" id="KW-1185">Reference proteome</keyword>
<gene>
    <name evidence="3" type="ORF">J2S73_002046</name>
</gene>
<dbReference type="Pfam" id="PF04069">
    <property type="entry name" value="OpuAC"/>
    <property type="match status" value="1"/>
</dbReference>
<evidence type="ECO:0000313" key="4">
    <source>
        <dbReference type="Proteomes" id="UP001229244"/>
    </source>
</evidence>
<organism evidence="3 4">
    <name type="scientific">Amorphus orientalis</name>
    <dbReference type="NCBI Taxonomy" id="649198"/>
    <lineage>
        <taxon>Bacteria</taxon>
        <taxon>Pseudomonadati</taxon>
        <taxon>Pseudomonadota</taxon>
        <taxon>Alphaproteobacteria</taxon>
        <taxon>Hyphomicrobiales</taxon>
        <taxon>Amorphaceae</taxon>
        <taxon>Amorphus</taxon>
    </lineage>
</organism>
<feature type="signal peptide" evidence="1">
    <location>
        <begin position="1"/>
        <end position="26"/>
    </location>
</feature>
<accession>A0AAE3VNY1</accession>
<protein>
    <submittedName>
        <fullName evidence="3">Glycine betaine/proline transport system substrate-binding protein</fullName>
    </submittedName>
</protein>